<evidence type="ECO:0000313" key="3">
    <source>
        <dbReference type="Proteomes" id="UP000051660"/>
    </source>
</evidence>
<dbReference type="AlphaFoldDB" id="A0A0R3N9D2"/>
<dbReference type="Pfam" id="PF20385">
    <property type="entry name" value="DUF6680"/>
    <property type="match status" value="1"/>
</dbReference>
<gene>
    <name evidence="2" type="ORF">CQ14_02990</name>
</gene>
<name>A0A0R3N9D2_9BRAD</name>
<dbReference type="OrthoDB" id="1493705at2"/>
<dbReference type="InterPro" id="IPR046502">
    <property type="entry name" value="DUF6680"/>
</dbReference>
<comment type="caution">
    <text evidence="2">The sequence shown here is derived from an EMBL/GenBank/DDBJ whole genome shotgun (WGS) entry which is preliminary data.</text>
</comment>
<organism evidence="2 3">
    <name type="scientific">Bradyrhizobium lablabi</name>
    <dbReference type="NCBI Taxonomy" id="722472"/>
    <lineage>
        <taxon>Bacteria</taxon>
        <taxon>Pseudomonadati</taxon>
        <taxon>Pseudomonadota</taxon>
        <taxon>Alphaproteobacteria</taxon>
        <taxon>Hyphomicrobiales</taxon>
        <taxon>Nitrobacteraceae</taxon>
        <taxon>Bradyrhizobium</taxon>
    </lineage>
</organism>
<sequence length="222" mass="25186">MSVEWWVVLATLAGPVIAVQTQKFIERASDRSRRRQWIFTALMSNRATRQHDDYVKALNLIDLEFSPGRFGGAADKRVIDAWRELFGELNHGIPDDDEDMARLRAWNQRCDDRLVTLLSAMSKALGYKFSNEELRRGIYYPRGRVELEQSYIAFMHGIGRILRGHDAIPMKITEIPGSGETAALQKTLNEKMISAYDADGSFKVKVQPQDPVASKRSSRPAS</sequence>
<protein>
    <recommendedName>
        <fullName evidence="1">DUF6680 domain-containing protein</fullName>
    </recommendedName>
</protein>
<proteinExistence type="predicted"/>
<evidence type="ECO:0000313" key="2">
    <source>
        <dbReference type="EMBL" id="KRR26467.1"/>
    </source>
</evidence>
<feature type="domain" description="DUF6680" evidence="1">
    <location>
        <begin position="4"/>
        <end position="175"/>
    </location>
</feature>
<accession>A0A0R3N9D2</accession>
<dbReference type="RefSeq" id="WP_156434721.1">
    <property type="nucleotide sequence ID" value="NZ_LLYB01000046.1"/>
</dbReference>
<evidence type="ECO:0000259" key="1">
    <source>
        <dbReference type="Pfam" id="PF20385"/>
    </source>
</evidence>
<dbReference type="EMBL" id="LLYB01000046">
    <property type="protein sequence ID" value="KRR26467.1"/>
    <property type="molecule type" value="Genomic_DNA"/>
</dbReference>
<dbReference type="Proteomes" id="UP000051660">
    <property type="component" value="Unassembled WGS sequence"/>
</dbReference>
<reference evidence="2 3" key="1">
    <citation type="submission" date="2014-03" db="EMBL/GenBank/DDBJ databases">
        <title>Bradyrhizobium valentinum sp. nov., isolated from effective nodules of Lupinus mariae-josephae, a lupine endemic of basic-lime soils in Eastern Spain.</title>
        <authorList>
            <person name="Duran D."/>
            <person name="Rey L."/>
            <person name="Navarro A."/>
            <person name="Busquets A."/>
            <person name="Imperial J."/>
            <person name="Ruiz-Argueso T."/>
        </authorList>
    </citation>
    <scope>NUCLEOTIDE SEQUENCE [LARGE SCALE GENOMIC DNA]</scope>
    <source>
        <strain evidence="2 3">CCBAU 23086</strain>
    </source>
</reference>